<dbReference type="OrthoDB" id="4779541at2759"/>
<evidence type="ECO:0000313" key="2">
    <source>
        <dbReference type="EMBL" id="CAH0045341.1"/>
    </source>
</evidence>
<feature type="region of interest" description="Disordered" evidence="1">
    <location>
        <begin position="75"/>
        <end position="201"/>
    </location>
</feature>
<proteinExistence type="predicted"/>
<evidence type="ECO:0000313" key="3">
    <source>
        <dbReference type="Proteomes" id="UP000775872"/>
    </source>
</evidence>
<organism evidence="2 3">
    <name type="scientific">Clonostachys solani</name>
    <dbReference type="NCBI Taxonomy" id="160281"/>
    <lineage>
        <taxon>Eukaryota</taxon>
        <taxon>Fungi</taxon>
        <taxon>Dikarya</taxon>
        <taxon>Ascomycota</taxon>
        <taxon>Pezizomycotina</taxon>
        <taxon>Sordariomycetes</taxon>
        <taxon>Hypocreomycetidae</taxon>
        <taxon>Hypocreales</taxon>
        <taxon>Bionectriaceae</taxon>
        <taxon>Clonostachys</taxon>
    </lineage>
</organism>
<dbReference type="AlphaFoldDB" id="A0A9N9YUE0"/>
<dbReference type="Proteomes" id="UP000775872">
    <property type="component" value="Unassembled WGS sequence"/>
</dbReference>
<gene>
    <name evidence="2" type="ORF">CSOL1703_00011090</name>
</gene>
<protein>
    <submittedName>
        <fullName evidence="2">Uncharacterized protein</fullName>
    </submittedName>
</protein>
<feature type="compositionally biased region" description="Low complexity" evidence="1">
    <location>
        <begin position="105"/>
        <end position="128"/>
    </location>
</feature>
<sequence length="201" mass="21203">MSKIIDDVKSGLKGIKGAGDTVRGSLMEAADQTFEPNQQHPSVMARNEKHRATAEKGKMDVEGADAMVGRHEWNRKDRATQRQAAATMPEANQGTTGYDDTVPHAEAPGTTVPATAGPGMAAPGIAAPAVPPSHVAEETSAPAVPEGGIGRTVPSSQNTYQEYPQDRVPRKAIRAEHKAEGAEGMDNEEQAQVSIQRCGTI</sequence>
<evidence type="ECO:0000256" key="1">
    <source>
        <dbReference type="SAM" id="MobiDB-lite"/>
    </source>
</evidence>
<feature type="compositionally biased region" description="Polar residues" evidence="1">
    <location>
        <begin position="190"/>
        <end position="201"/>
    </location>
</feature>
<feature type="compositionally biased region" description="Basic and acidic residues" evidence="1">
    <location>
        <begin position="164"/>
        <end position="181"/>
    </location>
</feature>
<comment type="caution">
    <text evidence="2">The sequence shown here is derived from an EMBL/GenBank/DDBJ whole genome shotgun (WGS) entry which is preliminary data.</text>
</comment>
<name>A0A9N9YUE0_9HYPO</name>
<accession>A0A9N9YUE0</accession>
<dbReference type="EMBL" id="CABFOC020000011">
    <property type="protein sequence ID" value="CAH0045341.1"/>
    <property type="molecule type" value="Genomic_DNA"/>
</dbReference>
<keyword evidence="3" id="KW-1185">Reference proteome</keyword>
<feature type="compositionally biased region" description="Polar residues" evidence="1">
    <location>
        <begin position="153"/>
        <end position="162"/>
    </location>
</feature>
<reference evidence="2" key="1">
    <citation type="submission" date="2021-10" db="EMBL/GenBank/DDBJ databases">
        <authorList>
            <person name="Piombo E."/>
        </authorList>
    </citation>
    <scope>NUCLEOTIDE SEQUENCE</scope>
</reference>